<accession>X1D220</accession>
<organism evidence="1">
    <name type="scientific">marine sediment metagenome</name>
    <dbReference type="NCBI Taxonomy" id="412755"/>
    <lineage>
        <taxon>unclassified sequences</taxon>
        <taxon>metagenomes</taxon>
        <taxon>ecological metagenomes</taxon>
    </lineage>
</organism>
<proteinExistence type="predicted"/>
<feature type="non-terminal residue" evidence="1">
    <location>
        <position position="1"/>
    </location>
</feature>
<gene>
    <name evidence="1" type="ORF">S01H4_49401</name>
</gene>
<reference evidence="1" key="1">
    <citation type="journal article" date="2014" name="Front. Microbiol.">
        <title>High frequency of phylogenetically diverse reductive dehalogenase-homologous genes in deep subseafloor sedimentary metagenomes.</title>
        <authorList>
            <person name="Kawai M."/>
            <person name="Futagami T."/>
            <person name="Toyoda A."/>
            <person name="Takaki Y."/>
            <person name="Nishi S."/>
            <person name="Hori S."/>
            <person name="Arai W."/>
            <person name="Tsubouchi T."/>
            <person name="Morono Y."/>
            <person name="Uchiyama I."/>
            <person name="Ito T."/>
            <person name="Fujiyama A."/>
            <person name="Inagaki F."/>
            <person name="Takami H."/>
        </authorList>
    </citation>
    <scope>NUCLEOTIDE SEQUENCE</scope>
    <source>
        <strain evidence="1">Expedition CK06-06</strain>
    </source>
</reference>
<sequence length="74" mass="8334">GENVQVEKGAAILGKTKILKGKIEKSAIVIDCIIQEIEAKSKSMLFLVEQLDEEKVKTEKEQFLTDLIILDKFN</sequence>
<dbReference type="EMBL" id="BART01027940">
    <property type="protein sequence ID" value="GAG99157.1"/>
    <property type="molecule type" value="Genomic_DNA"/>
</dbReference>
<name>X1D220_9ZZZZ</name>
<comment type="caution">
    <text evidence="1">The sequence shown here is derived from an EMBL/GenBank/DDBJ whole genome shotgun (WGS) entry which is preliminary data.</text>
</comment>
<evidence type="ECO:0000313" key="1">
    <source>
        <dbReference type="EMBL" id="GAG99157.1"/>
    </source>
</evidence>
<dbReference type="AlphaFoldDB" id="X1D220"/>
<protein>
    <submittedName>
        <fullName evidence="1">Uncharacterized protein</fullName>
    </submittedName>
</protein>